<dbReference type="AlphaFoldDB" id="A0A444LMB4"/>
<reference evidence="6 7" key="1">
    <citation type="submission" date="2019-01" db="EMBL/GenBank/DDBJ databases">
        <title>The draft genome of Rhizobium sp. 24NR.</title>
        <authorList>
            <person name="Liu L."/>
            <person name="Liang L."/>
            <person name="Shi S."/>
            <person name="Xu L."/>
            <person name="Wang X."/>
            <person name="Li L."/>
            <person name="Zhang X."/>
        </authorList>
    </citation>
    <scope>NUCLEOTIDE SEQUENCE [LARGE SCALE GENOMIC DNA]</scope>
    <source>
        <strain evidence="6 7">24NR</strain>
    </source>
</reference>
<dbReference type="Gene3D" id="3.40.50.300">
    <property type="entry name" value="P-loop containing nucleotide triphosphate hydrolases"/>
    <property type="match status" value="1"/>
</dbReference>
<proteinExistence type="inferred from homology"/>
<evidence type="ECO:0000256" key="3">
    <source>
        <dbReference type="ARBA" id="ARBA00022741"/>
    </source>
</evidence>
<keyword evidence="2" id="KW-0813">Transport</keyword>
<evidence type="ECO:0000259" key="5">
    <source>
        <dbReference type="PROSITE" id="PS50893"/>
    </source>
</evidence>
<keyword evidence="7" id="KW-1185">Reference proteome</keyword>
<feature type="domain" description="ABC transporter" evidence="5">
    <location>
        <begin position="5"/>
        <end position="236"/>
    </location>
</feature>
<dbReference type="InterPro" id="IPR050166">
    <property type="entry name" value="ABC_transporter_ATP-bind"/>
</dbReference>
<dbReference type="FunFam" id="3.40.50.300:FF:000425">
    <property type="entry name" value="Probable ABC transporter, ATP-binding subunit"/>
    <property type="match status" value="1"/>
</dbReference>
<dbReference type="OrthoDB" id="9807242at2"/>
<dbReference type="PANTHER" id="PTHR42788:SF13">
    <property type="entry name" value="ALIPHATIC SULFONATES IMPORT ATP-BINDING PROTEIN SSUB"/>
    <property type="match status" value="1"/>
</dbReference>
<dbReference type="GO" id="GO:0015697">
    <property type="term" value="P:quaternary ammonium group transport"/>
    <property type="evidence" value="ECO:0007669"/>
    <property type="project" value="UniProtKB-ARBA"/>
</dbReference>
<dbReference type="InterPro" id="IPR003593">
    <property type="entry name" value="AAA+_ATPase"/>
</dbReference>
<dbReference type="CDD" id="cd03293">
    <property type="entry name" value="ABC_NrtD_SsuB_transporters"/>
    <property type="match status" value="1"/>
</dbReference>
<evidence type="ECO:0000313" key="6">
    <source>
        <dbReference type="EMBL" id="RWX81440.1"/>
    </source>
</evidence>
<evidence type="ECO:0000313" key="7">
    <source>
        <dbReference type="Proteomes" id="UP000287687"/>
    </source>
</evidence>
<dbReference type="PANTHER" id="PTHR42788">
    <property type="entry name" value="TAURINE IMPORT ATP-BINDING PROTEIN-RELATED"/>
    <property type="match status" value="1"/>
</dbReference>
<organism evidence="6 7">
    <name type="scientific">Neorhizobium lilium</name>
    <dbReference type="NCBI Taxonomy" id="2503024"/>
    <lineage>
        <taxon>Bacteria</taxon>
        <taxon>Pseudomonadati</taxon>
        <taxon>Pseudomonadota</taxon>
        <taxon>Alphaproteobacteria</taxon>
        <taxon>Hyphomicrobiales</taxon>
        <taxon>Rhizobiaceae</taxon>
        <taxon>Rhizobium/Agrobacterium group</taxon>
        <taxon>Neorhizobium</taxon>
    </lineage>
</organism>
<dbReference type="SUPFAM" id="SSF52540">
    <property type="entry name" value="P-loop containing nucleoside triphosphate hydrolases"/>
    <property type="match status" value="1"/>
</dbReference>
<dbReference type="InterPro" id="IPR017871">
    <property type="entry name" value="ABC_transporter-like_CS"/>
</dbReference>
<dbReference type="Proteomes" id="UP000287687">
    <property type="component" value="Unassembled WGS sequence"/>
</dbReference>
<dbReference type="InterPro" id="IPR027417">
    <property type="entry name" value="P-loop_NTPase"/>
</dbReference>
<evidence type="ECO:0000256" key="4">
    <source>
        <dbReference type="ARBA" id="ARBA00022840"/>
    </source>
</evidence>
<gene>
    <name evidence="6" type="ORF">EPK99_03855</name>
</gene>
<accession>A0A444LMB4</accession>
<dbReference type="PROSITE" id="PS50893">
    <property type="entry name" value="ABC_TRANSPORTER_2"/>
    <property type="match status" value="1"/>
</dbReference>
<dbReference type="GO" id="GO:0005524">
    <property type="term" value="F:ATP binding"/>
    <property type="evidence" value="ECO:0007669"/>
    <property type="project" value="UniProtKB-KW"/>
</dbReference>
<evidence type="ECO:0000256" key="1">
    <source>
        <dbReference type="ARBA" id="ARBA00005417"/>
    </source>
</evidence>
<name>A0A444LMB4_9HYPH</name>
<dbReference type="PROSITE" id="PS00211">
    <property type="entry name" value="ABC_TRANSPORTER_1"/>
    <property type="match status" value="1"/>
</dbReference>
<dbReference type="Pfam" id="PF00005">
    <property type="entry name" value="ABC_tran"/>
    <property type="match status" value="1"/>
</dbReference>
<keyword evidence="4 6" id="KW-0067">ATP-binding</keyword>
<sequence>MSDIIRINRVSKTFGEGASMVTAMEDVSLTIKAGEFIVFLGPSGCGKSTLLRMIAGLSDTSRGSIMVDGRAVDGRDPSVGMVFQTYTSFPWLTVQDNIGFGLDLANTGSRARTEKVDSLLKRVSLTRFAKSYPSQLSGGMQQRVAIARALAVEPQILLMDEPFGALDALTRVEMQTFLLDLWSQDQKTVIFVTHDIDEAMLLADRIVVFSPHPGRIAEIIDVDIPHPRTIDETEREDFDRLRHRLRRLLFSMAKNAA</sequence>
<dbReference type="InterPro" id="IPR003439">
    <property type="entry name" value="ABC_transporter-like_ATP-bd"/>
</dbReference>
<comment type="caution">
    <text evidence="6">The sequence shown here is derived from an EMBL/GenBank/DDBJ whole genome shotgun (WGS) entry which is preliminary data.</text>
</comment>
<dbReference type="RefSeq" id="WP_128441264.1">
    <property type="nucleotide sequence ID" value="NZ_SBIP01000001.1"/>
</dbReference>
<dbReference type="GO" id="GO:0016887">
    <property type="term" value="F:ATP hydrolysis activity"/>
    <property type="evidence" value="ECO:0007669"/>
    <property type="project" value="InterPro"/>
</dbReference>
<dbReference type="EMBL" id="SBIP01000001">
    <property type="protein sequence ID" value="RWX81440.1"/>
    <property type="molecule type" value="Genomic_DNA"/>
</dbReference>
<keyword evidence="3" id="KW-0547">Nucleotide-binding</keyword>
<evidence type="ECO:0000256" key="2">
    <source>
        <dbReference type="ARBA" id="ARBA00022448"/>
    </source>
</evidence>
<protein>
    <submittedName>
        <fullName evidence="6">ABC transporter ATP-binding protein</fullName>
    </submittedName>
</protein>
<dbReference type="SMART" id="SM00382">
    <property type="entry name" value="AAA"/>
    <property type="match status" value="1"/>
</dbReference>
<comment type="similarity">
    <text evidence="1">Belongs to the ABC transporter superfamily.</text>
</comment>